<dbReference type="RefSeq" id="WP_130153877.1">
    <property type="nucleotide sequence ID" value="NZ_SCFB01000005.1"/>
</dbReference>
<feature type="domain" description="ISXO2-like transposase" evidence="1">
    <location>
        <begin position="2"/>
        <end position="59"/>
    </location>
</feature>
<dbReference type="InterPro" id="IPR024445">
    <property type="entry name" value="Tnp_ISXO2-like"/>
</dbReference>
<gene>
    <name evidence="2" type="ORF">EQU50_04095</name>
</gene>
<evidence type="ECO:0000259" key="1">
    <source>
        <dbReference type="Pfam" id="PF12762"/>
    </source>
</evidence>
<sequence length="79" mass="9688">MRGFQHIRINHKKIFANGKVHINGIENFWSFAKRRLKLYHGGFKVNFYFFLKEMEYRFNNREDDKAVEKLYRLISSRST</sequence>
<dbReference type="OrthoDB" id="271821at2"/>
<dbReference type="AlphaFoldDB" id="A0A4Q7DH80"/>
<keyword evidence="3" id="KW-1185">Reference proteome</keyword>
<accession>A0A4Q7DH80</accession>
<name>A0A4Q7DH80_9PROT</name>
<organism evidence="2 3">
    <name type="scientific">Candidatus Finniella inopinata</name>
    <dbReference type="NCBI Taxonomy" id="1696036"/>
    <lineage>
        <taxon>Bacteria</taxon>
        <taxon>Pseudomonadati</taxon>
        <taxon>Pseudomonadota</taxon>
        <taxon>Alphaproteobacteria</taxon>
        <taxon>Holosporales</taxon>
        <taxon>Candidatus Paracaedibacteraceae</taxon>
        <taxon>Candidatus Finniella</taxon>
    </lineage>
</organism>
<evidence type="ECO:0000313" key="2">
    <source>
        <dbReference type="EMBL" id="RZI46123.1"/>
    </source>
</evidence>
<reference evidence="2 3" key="1">
    <citation type="submission" date="2018-10" db="EMBL/GenBank/DDBJ databases">
        <title>An updated phylogeny of the Alphaproteobacteria reveals that the parasitic Rickettsiales and Holosporales have independent origins.</title>
        <authorList>
            <person name="Munoz-Gomez S.A."/>
            <person name="Hess S."/>
            <person name="Burger G."/>
            <person name="Lang B.F."/>
            <person name="Susko E."/>
            <person name="Slamovits C.H."/>
            <person name="Roger A.J."/>
        </authorList>
    </citation>
    <scope>NUCLEOTIDE SEQUENCE [LARGE SCALE GENOMIC DNA]</scope>
    <source>
        <strain evidence="2">HOLO01</strain>
    </source>
</reference>
<dbReference type="Proteomes" id="UP000293550">
    <property type="component" value="Unassembled WGS sequence"/>
</dbReference>
<dbReference type="EMBL" id="SCFB01000005">
    <property type="protein sequence ID" value="RZI46123.1"/>
    <property type="molecule type" value="Genomic_DNA"/>
</dbReference>
<dbReference type="Pfam" id="PF12762">
    <property type="entry name" value="DDE_Tnp_IS1595"/>
    <property type="match status" value="1"/>
</dbReference>
<evidence type="ECO:0000313" key="3">
    <source>
        <dbReference type="Proteomes" id="UP000293550"/>
    </source>
</evidence>
<protein>
    <recommendedName>
        <fullName evidence="1">ISXO2-like transposase domain-containing protein</fullName>
    </recommendedName>
</protein>
<comment type="caution">
    <text evidence="2">The sequence shown here is derived from an EMBL/GenBank/DDBJ whole genome shotgun (WGS) entry which is preliminary data.</text>
</comment>
<proteinExistence type="predicted"/>